<evidence type="ECO:0000313" key="2">
    <source>
        <dbReference type="EMBL" id="QIW89902.1"/>
    </source>
</evidence>
<organism evidence="2 3">
    <name type="scientific">Bacillus phage Izhevsk</name>
    <dbReference type="NCBI Taxonomy" id="2724322"/>
    <lineage>
        <taxon>Viruses</taxon>
        <taxon>Duplodnaviria</taxon>
        <taxon>Heunggongvirae</taxon>
        <taxon>Uroviricota</taxon>
        <taxon>Caudoviricetes</taxon>
        <taxon>Joanripponvirinae</taxon>
        <taxon>Tsamsavirus</taxon>
        <taxon>Tsamsavirus izhevsk</taxon>
    </lineage>
</organism>
<feature type="compositionally biased region" description="Basic and acidic residues" evidence="1">
    <location>
        <begin position="473"/>
        <end position="496"/>
    </location>
</feature>
<dbReference type="Proteomes" id="UP000503405">
    <property type="component" value="Segment"/>
</dbReference>
<name>A0A6H0X6N9_9CAUD</name>
<evidence type="ECO:0000256" key="1">
    <source>
        <dbReference type="SAM" id="MobiDB-lite"/>
    </source>
</evidence>
<reference evidence="2 3" key="1">
    <citation type="submission" date="2020-03" db="EMBL/GenBank/DDBJ databases">
        <authorList>
            <person name="Skorynina A."/>
            <person name="Kazantseva O."/>
            <person name="Baycher S."/>
            <person name="Piligrimova E."/>
            <person name="Kuliabin V."/>
            <person name="Shadrin A."/>
        </authorList>
    </citation>
    <scope>NUCLEOTIDE SEQUENCE [LARGE SCALE GENOMIC DNA]</scope>
</reference>
<gene>
    <name evidence="2" type="ORF">Izhevsk_221</name>
</gene>
<sequence length="502" mass="58422">MSEQNQENKERVSRMQFDKLAFQRLIVNDLRKSRDGRQFLKKYKQSEVREIVENYKDVRNQKKLVEISNILFAKSPQYQRLLWYLSNMALFSHVITPIKDIKKLNKSKVLKQYTEIGELMKLMELRHEMSKVLSTAFKEDVFYGYVHRDKKSFYIQHIQADICQITSVEDGVYNFSIDMRHFEKDEERLLLYGKEVQEKYAVWKRVKNTNSKLESYVELSAENTICIKINEHMLDIFPPFAGSFDAMFDIEGFKQLRKDKEELGNYMILTQQLPMRPDSEDNNDFAIDEETMRFFHEMASNTVPDNVGIITSPMKIEPVKFDRDRADSDGVQKAQRDLWDGLGVSSLLFGADKSTSQGLLMSIKTDEEIVFAVLTQIQRWINRYLKNEFKDLMFNINLLHVTEYNKQEVFKMYLEAGQFGVPVKSHVCAVVGLDPIETMNMAYLENDLLEMHDKFIPMMSSHTMGAEGLAGAEDGRPKKDAKDVSDETARGQDKPNAKPTTK</sequence>
<proteinExistence type="predicted"/>
<dbReference type="EMBL" id="MT254578">
    <property type="protein sequence ID" value="QIW89902.1"/>
    <property type="molecule type" value="Genomic_DNA"/>
</dbReference>
<feature type="region of interest" description="Disordered" evidence="1">
    <location>
        <begin position="466"/>
        <end position="502"/>
    </location>
</feature>
<accession>A0A6H0X6N9</accession>
<protein>
    <submittedName>
        <fullName evidence="2">Portal protein</fullName>
    </submittedName>
</protein>
<evidence type="ECO:0000313" key="3">
    <source>
        <dbReference type="Proteomes" id="UP000503405"/>
    </source>
</evidence>
<keyword evidence="3" id="KW-1185">Reference proteome</keyword>